<evidence type="ECO:0000313" key="1">
    <source>
        <dbReference type="EMBL" id="TYP92343.1"/>
    </source>
</evidence>
<name>A0A5D3YKK6_9PROT</name>
<protein>
    <submittedName>
        <fullName evidence="1">Uncharacterized protein</fullName>
    </submittedName>
</protein>
<sequence length="60" mass="7163">MRRSIAVLNIQLIFSLLQQYPIFAFKDIKYFKTIPFLTLKSRLYPNALLPAYRLFLNIIL</sequence>
<dbReference type="AlphaFoldDB" id="A0A5D3YKK6"/>
<organism evidence="1 2">
    <name type="scientific">Nitrosomonas communis</name>
    <dbReference type="NCBI Taxonomy" id="44574"/>
    <lineage>
        <taxon>Bacteria</taxon>
        <taxon>Pseudomonadati</taxon>
        <taxon>Pseudomonadota</taxon>
        <taxon>Betaproteobacteria</taxon>
        <taxon>Nitrosomonadales</taxon>
        <taxon>Nitrosomonadaceae</taxon>
        <taxon>Nitrosomonas</taxon>
    </lineage>
</organism>
<dbReference type="EMBL" id="VNHT01000006">
    <property type="protein sequence ID" value="TYP92343.1"/>
    <property type="molecule type" value="Genomic_DNA"/>
</dbReference>
<comment type="caution">
    <text evidence="1">The sequence shown here is derived from an EMBL/GenBank/DDBJ whole genome shotgun (WGS) entry which is preliminary data.</text>
</comment>
<gene>
    <name evidence="1" type="ORF">BCL69_100628</name>
</gene>
<evidence type="ECO:0000313" key="2">
    <source>
        <dbReference type="Proteomes" id="UP000324176"/>
    </source>
</evidence>
<accession>A0A5D3YKK6</accession>
<dbReference type="Proteomes" id="UP000324176">
    <property type="component" value="Unassembled WGS sequence"/>
</dbReference>
<proteinExistence type="predicted"/>
<reference evidence="1 2" key="1">
    <citation type="submission" date="2019-07" db="EMBL/GenBank/DDBJ databases">
        <title>Active sludge and wastewater microbial communities from Klosterneuburg, Austria.</title>
        <authorList>
            <person name="Wagner M."/>
        </authorList>
    </citation>
    <scope>NUCLEOTIDE SEQUENCE [LARGE SCALE GENOMIC DNA]</scope>
    <source>
        <strain evidence="1 2">Nm2</strain>
    </source>
</reference>